<dbReference type="InterPro" id="IPR052936">
    <property type="entry name" value="Jasmonate_Hydroxylase-like"/>
</dbReference>
<dbReference type="EMBL" id="NHSD01000142">
    <property type="protein sequence ID" value="MBK5926610.1"/>
    <property type="molecule type" value="Genomic_DNA"/>
</dbReference>
<comment type="caution">
    <text evidence="2">The sequence shown here is derived from an EMBL/GenBank/DDBJ whole genome shotgun (WGS) entry which is preliminary data.</text>
</comment>
<keyword evidence="3" id="KW-1185">Reference proteome</keyword>
<evidence type="ECO:0000313" key="3">
    <source>
        <dbReference type="Proteomes" id="UP000706333"/>
    </source>
</evidence>
<dbReference type="RefSeq" id="WP_201156380.1">
    <property type="nucleotide sequence ID" value="NZ_NHSD01000142.1"/>
</dbReference>
<dbReference type="PANTHER" id="PTHR37811:SF2">
    <property type="entry name" value="ABM DOMAIN-CONTAINING PROTEIN"/>
    <property type="match status" value="1"/>
</dbReference>
<gene>
    <name evidence="2" type="ORF">CCR87_04460</name>
</gene>
<accession>A0A934WFB7</accession>
<dbReference type="InterPro" id="IPR007138">
    <property type="entry name" value="ABM_dom"/>
</dbReference>
<sequence>MHALFFEMRPKPGHLAHYFDHVARLRPLLARHTGLWWLHRFEALDDPGLILSHQHWADEDAILGWRRDPDHRHAQEAGRRVHFADYRIRVGTEVTDADAPGARAVLTVLADAPAPALADQRAARAYRSLTDDGVVLTLIEAADSARARAMLPAVAATPGLRAAHAFAITRDYGLTDRAAAPQ</sequence>
<feature type="domain" description="ABM" evidence="1">
    <location>
        <begin position="1"/>
        <end position="76"/>
    </location>
</feature>
<organism evidence="2 3">
    <name type="scientific">Rhodobaculum claviforme</name>
    <dbReference type="NCBI Taxonomy" id="1549854"/>
    <lineage>
        <taxon>Bacteria</taxon>
        <taxon>Pseudomonadati</taxon>
        <taxon>Pseudomonadota</taxon>
        <taxon>Alphaproteobacteria</taxon>
        <taxon>Rhodobacterales</taxon>
        <taxon>Paracoccaceae</taxon>
        <taxon>Rhodobaculum</taxon>
    </lineage>
</organism>
<dbReference type="AlphaFoldDB" id="A0A934WFB7"/>
<dbReference type="Proteomes" id="UP000706333">
    <property type="component" value="Unassembled WGS sequence"/>
</dbReference>
<dbReference type="Pfam" id="PF03992">
    <property type="entry name" value="ABM"/>
    <property type="match status" value="1"/>
</dbReference>
<dbReference type="Gene3D" id="3.30.70.100">
    <property type="match status" value="1"/>
</dbReference>
<dbReference type="SUPFAM" id="SSF54909">
    <property type="entry name" value="Dimeric alpha+beta barrel"/>
    <property type="match status" value="1"/>
</dbReference>
<reference evidence="2" key="1">
    <citation type="submission" date="2017-05" db="EMBL/GenBank/DDBJ databases">
        <authorList>
            <person name="Imhoff J.F."/>
            <person name="Rahn T."/>
            <person name="Kuenzel S."/>
            <person name="Neulinger S.C."/>
        </authorList>
    </citation>
    <scope>NUCLEOTIDE SEQUENCE</scope>
    <source>
        <strain evidence="2">LMG 28126</strain>
    </source>
</reference>
<evidence type="ECO:0000259" key="1">
    <source>
        <dbReference type="Pfam" id="PF03992"/>
    </source>
</evidence>
<proteinExistence type="predicted"/>
<reference evidence="2" key="2">
    <citation type="journal article" date="2020" name="Microorganisms">
        <title>Osmotic Adaptation and Compatible Solute Biosynthesis of Phototrophic Bacteria as Revealed from Genome Analyses.</title>
        <authorList>
            <person name="Imhoff J.F."/>
            <person name="Rahn T."/>
            <person name="Kunzel S."/>
            <person name="Keller A."/>
            <person name="Neulinger S.C."/>
        </authorList>
    </citation>
    <scope>NUCLEOTIDE SEQUENCE</scope>
    <source>
        <strain evidence="2">LMG 28126</strain>
    </source>
</reference>
<protein>
    <recommendedName>
        <fullName evidence="1">ABM domain-containing protein</fullName>
    </recommendedName>
</protein>
<dbReference type="InterPro" id="IPR011008">
    <property type="entry name" value="Dimeric_a/b-barrel"/>
</dbReference>
<dbReference type="PANTHER" id="PTHR37811">
    <property type="entry name" value="BLL5343 PROTEIN"/>
    <property type="match status" value="1"/>
</dbReference>
<name>A0A934WFB7_9RHOB</name>
<evidence type="ECO:0000313" key="2">
    <source>
        <dbReference type="EMBL" id="MBK5926610.1"/>
    </source>
</evidence>